<dbReference type="RefSeq" id="WP_163963587.1">
    <property type="nucleotide sequence ID" value="NZ_JAAGNX010000002.1"/>
</dbReference>
<reference evidence="2 3" key="1">
    <citation type="submission" date="2020-02" db="EMBL/GenBank/DDBJ databases">
        <title>Albibacoteraceae fam. nov., the first described family within the subdivision 4 Verrucomicrobia.</title>
        <authorList>
            <person name="Xi F."/>
        </authorList>
    </citation>
    <scope>NUCLEOTIDE SEQUENCE [LARGE SCALE GENOMIC DNA]</scope>
    <source>
        <strain evidence="2 3">CK1056</strain>
    </source>
</reference>
<gene>
    <name evidence="2" type="ORF">G0Q06_06240</name>
</gene>
<evidence type="ECO:0000313" key="3">
    <source>
        <dbReference type="Proteomes" id="UP000478417"/>
    </source>
</evidence>
<sequence>MSLIRLLSLRSNFILAALALGTSPLLASGESTEDPLTDFAELEAFLDETDLFLEDANDPLLGLDEFAESPFFWSASIRAGAGHSSNFLKRGKAVSSPYLKAEADFFLNGIFTHSSFTTLLYFETAKFDQDAEVDREAIAFLHANWTEIRARHSYGIEVDAFYGDQIYDASLLEDSIDPTGASLEQFRPELSLFGEWDAGKFNSIKVTLSARRSLIVDEDEDYWRPGISLEWNRVWSGSFGSRTELSLYQEFYDDEVAKTSTGINRLPEEDLQINGVQIEEVLTWKPVQWEVLSTSMRFGAAREEDSNDDYDGLTRFWASANASLDLKATKFRVSGAWQKTRYTDRQVSSIDDRLVRQRYRTLRFDLERDLMWNLSFKASVQWNEFVSRVSDDSFSERRIQALLDWTY</sequence>
<keyword evidence="1" id="KW-0732">Signal</keyword>
<accession>A0A6B2M2W4</accession>
<feature type="chain" id="PRO_5025381147" description="Porin" evidence="1">
    <location>
        <begin position="28"/>
        <end position="407"/>
    </location>
</feature>
<evidence type="ECO:0000256" key="1">
    <source>
        <dbReference type="SAM" id="SignalP"/>
    </source>
</evidence>
<organism evidence="2 3">
    <name type="scientific">Oceanipulchritudo coccoides</name>
    <dbReference type="NCBI Taxonomy" id="2706888"/>
    <lineage>
        <taxon>Bacteria</taxon>
        <taxon>Pseudomonadati</taxon>
        <taxon>Verrucomicrobiota</taxon>
        <taxon>Opitutia</taxon>
        <taxon>Puniceicoccales</taxon>
        <taxon>Oceanipulchritudinaceae</taxon>
        <taxon>Oceanipulchritudo</taxon>
    </lineage>
</organism>
<dbReference type="Proteomes" id="UP000478417">
    <property type="component" value="Unassembled WGS sequence"/>
</dbReference>
<comment type="caution">
    <text evidence="2">The sequence shown here is derived from an EMBL/GenBank/DDBJ whole genome shotgun (WGS) entry which is preliminary data.</text>
</comment>
<feature type="signal peptide" evidence="1">
    <location>
        <begin position="1"/>
        <end position="27"/>
    </location>
</feature>
<evidence type="ECO:0008006" key="4">
    <source>
        <dbReference type="Google" id="ProtNLM"/>
    </source>
</evidence>
<proteinExistence type="predicted"/>
<dbReference type="EMBL" id="JAAGNX010000002">
    <property type="protein sequence ID" value="NDV62040.1"/>
    <property type="molecule type" value="Genomic_DNA"/>
</dbReference>
<keyword evidence="3" id="KW-1185">Reference proteome</keyword>
<protein>
    <recommendedName>
        <fullName evidence="4">Porin</fullName>
    </recommendedName>
</protein>
<dbReference type="AlphaFoldDB" id="A0A6B2M2W4"/>
<evidence type="ECO:0000313" key="2">
    <source>
        <dbReference type="EMBL" id="NDV62040.1"/>
    </source>
</evidence>
<name>A0A6B2M2W4_9BACT</name>